<accession>A0A2C5XHM9</accession>
<dbReference type="OrthoDB" id="40334at2759"/>
<dbReference type="CDD" id="cd02970">
    <property type="entry name" value="PRX_like2"/>
    <property type="match status" value="1"/>
</dbReference>
<evidence type="ECO:0000313" key="2">
    <source>
        <dbReference type="Proteomes" id="UP000226192"/>
    </source>
</evidence>
<dbReference type="InterPro" id="IPR036249">
    <property type="entry name" value="Thioredoxin-like_sf"/>
</dbReference>
<dbReference type="Gene3D" id="3.40.30.10">
    <property type="entry name" value="Glutaredoxin"/>
    <property type="match status" value="1"/>
</dbReference>
<dbReference type="EMBL" id="NJET01000059">
    <property type="protein sequence ID" value="PHH62968.1"/>
    <property type="molecule type" value="Genomic_DNA"/>
</dbReference>
<keyword evidence="2" id="KW-1185">Reference proteome</keyword>
<protein>
    <submittedName>
        <fullName evidence="1">Uncharacterized protein</fullName>
    </submittedName>
</protein>
<gene>
    <name evidence="1" type="ORF">CDD81_6393</name>
</gene>
<dbReference type="AlphaFoldDB" id="A0A2C5XHM9"/>
<dbReference type="STRING" id="1399860.A0A2C5XHM9"/>
<dbReference type="PANTHER" id="PTHR28630">
    <property type="match status" value="1"/>
</dbReference>
<evidence type="ECO:0000313" key="1">
    <source>
        <dbReference type="EMBL" id="PHH62968.1"/>
    </source>
</evidence>
<proteinExistence type="predicted"/>
<dbReference type="FunFam" id="3.40.30.10:FF:000404">
    <property type="entry name" value="WGS project CABT00000000 data, contig 2.14"/>
    <property type="match status" value="1"/>
</dbReference>
<comment type="caution">
    <text evidence="1">The sequence shown here is derived from an EMBL/GenBank/DDBJ whole genome shotgun (WGS) entry which is preliminary data.</text>
</comment>
<dbReference type="Pfam" id="PF13911">
    <property type="entry name" value="AhpC-TSA_2"/>
    <property type="match status" value="1"/>
</dbReference>
<dbReference type="SUPFAM" id="SSF52833">
    <property type="entry name" value="Thioredoxin-like"/>
    <property type="match status" value="1"/>
</dbReference>
<dbReference type="Proteomes" id="UP000226192">
    <property type="component" value="Unassembled WGS sequence"/>
</dbReference>
<reference evidence="1 2" key="1">
    <citation type="submission" date="2017-06" db="EMBL/GenBank/DDBJ databases">
        <title>Ant-infecting Ophiocordyceps genomes reveal a high diversity of potential behavioral manipulation genes and a possible major role for enterotoxins.</title>
        <authorList>
            <person name="De Bekker C."/>
            <person name="Evans H.C."/>
            <person name="Brachmann A."/>
            <person name="Hughes D.P."/>
        </authorList>
    </citation>
    <scope>NUCLEOTIDE SEQUENCE [LARGE SCALE GENOMIC DNA]</scope>
    <source>
        <strain evidence="1 2">Map64</strain>
    </source>
</reference>
<sequence>MGEKQELDFEGQVATSNALPSSETVESVKDYILLDKHGKSHPFWSLYSGRNVARRMLVIFVRHFFCGNCQEFLRSLSESVTPDALLRLPISTFVVVIGCGDPALISMYTEATQCPFPIYTDPNHALFDALGMIKTLNLGDRPAYQRRSMVTGIVASIGQALRYVPAGLALRSGDQRQVGGEFLFEPIDPVTPLDMADDESDCGLAGVETKGGPIETKRVTWCHRMKTTRDHAEIPELMEVLGLDGQGEPIKDGKRWSKALNTRKGTGFTMANQMRRISETNRDDAAIASADEA</sequence>
<name>A0A2C5XHM9_9HYPO</name>
<organism evidence="1 2">
    <name type="scientific">Ophiocordyceps australis</name>
    <dbReference type="NCBI Taxonomy" id="1399860"/>
    <lineage>
        <taxon>Eukaryota</taxon>
        <taxon>Fungi</taxon>
        <taxon>Dikarya</taxon>
        <taxon>Ascomycota</taxon>
        <taxon>Pezizomycotina</taxon>
        <taxon>Sordariomycetes</taxon>
        <taxon>Hypocreomycetidae</taxon>
        <taxon>Hypocreales</taxon>
        <taxon>Ophiocordycipitaceae</taxon>
        <taxon>Ophiocordyceps</taxon>
    </lineage>
</organism>
<dbReference type="PANTHER" id="PTHR28630:SF3">
    <property type="entry name" value="PEROXIREDOXIN-LIKE 2C"/>
    <property type="match status" value="1"/>
</dbReference>
<dbReference type="InterPro" id="IPR032801">
    <property type="entry name" value="PXL2A/B/C"/>
</dbReference>